<comment type="caution">
    <text evidence="2">The sequence shown here is derived from an EMBL/GenBank/DDBJ whole genome shotgun (WGS) entry which is preliminary data.</text>
</comment>
<sequence>NYYRDNWLIPALCLVITYFLKILEVQYSIKIKVIKCNNEIIDIYPQVVELLRDSRILTELSAPNTQA</sequence>
<organism evidence="2 3">
    <name type="scientific">Dactylonectria estremocensis</name>
    <dbReference type="NCBI Taxonomy" id="1079267"/>
    <lineage>
        <taxon>Eukaryota</taxon>
        <taxon>Fungi</taxon>
        <taxon>Dikarya</taxon>
        <taxon>Ascomycota</taxon>
        <taxon>Pezizomycotina</taxon>
        <taxon>Sordariomycetes</taxon>
        <taxon>Hypocreomycetidae</taxon>
        <taxon>Hypocreales</taxon>
        <taxon>Nectriaceae</taxon>
        <taxon>Dactylonectria</taxon>
    </lineage>
</organism>
<keyword evidence="1" id="KW-0472">Membrane</keyword>
<keyword evidence="1" id="KW-1133">Transmembrane helix</keyword>
<accession>A0A9P9IDA0</accession>
<gene>
    <name evidence="2" type="ORF">B0J13DRAFT_459478</name>
</gene>
<dbReference type="AlphaFoldDB" id="A0A9P9IDA0"/>
<feature type="transmembrane region" description="Helical" evidence="1">
    <location>
        <begin position="6"/>
        <end position="23"/>
    </location>
</feature>
<evidence type="ECO:0000256" key="1">
    <source>
        <dbReference type="SAM" id="Phobius"/>
    </source>
</evidence>
<name>A0A9P9IDA0_9HYPO</name>
<protein>
    <submittedName>
        <fullName evidence="2">Uncharacterized protein</fullName>
    </submittedName>
</protein>
<evidence type="ECO:0000313" key="2">
    <source>
        <dbReference type="EMBL" id="KAH7116581.1"/>
    </source>
</evidence>
<keyword evidence="1" id="KW-0812">Transmembrane</keyword>
<proteinExistence type="predicted"/>
<dbReference type="EMBL" id="JAGMUU010000036">
    <property type="protein sequence ID" value="KAH7116581.1"/>
    <property type="molecule type" value="Genomic_DNA"/>
</dbReference>
<keyword evidence="3" id="KW-1185">Reference proteome</keyword>
<evidence type="ECO:0000313" key="3">
    <source>
        <dbReference type="Proteomes" id="UP000717696"/>
    </source>
</evidence>
<reference evidence="2" key="1">
    <citation type="journal article" date="2021" name="Nat. Commun.">
        <title>Genetic determinants of endophytism in the Arabidopsis root mycobiome.</title>
        <authorList>
            <person name="Mesny F."/>
            <person name="Miyauchi S."/>
            <person name="Thiergart T."/>
            <person name="Pickel B."/>
            <person name="Atanasova L."/>
            <person name="Karlsson M."/>
            <person name="Huettel B."/>
            <person name="Barry K.W."/>
            <person name="Haridas S."/>
            <person name="Chen C."/>
            <person name="Bauer D."/>
            <person name="Andreopoulos W."/>
            <person name="Pangilinan J."/>
            <person name="LaButti K."/>
            <person name="Riley R."/>
            <person name="Lipzen A."/>
            <person name="Clum A."/>
            <person name="Drula E."/>
            <person name="Henrissat B."/>
            <person name="Kohler A."/>
            <person name="Grigoriev I.V."/>
            <person name="Martin F.M."/>
            <person name="Hacquard S."/>
        </authorList>
    </citation>
    <scope>NUCLEOTIDE SEQUENCE</scope>
    <source>
        <strain evidence="2">MPI-CAGE-AT-0021</strain>
    </source>
</reference>
<feature type="non-terminal residue" evidence="2">
    <location>
        <position position="1"/>
    </location>
</feature>
<dbReference type="Proteomes" id="UP000717696">
    <property type="component" value="Unassembled WGS sequence"/>
</dbReference>